<evidence type="ECO:0000313" key="6">
    <source>
        <dbReference type="EMBL" id="KAF0727672.1"/>
    </source>
</evidence>
<organism evidence="6 7">
    <name type="scientific">Aphanomyces euteiches</name>
    <dbReference type="NCBI Taxonomy" id="100861"/>
    <lineage>
        <taxon>Eukaryota</taxon>
        <taxon>Sar</taxon>
        <taxon>Stramenopiles</taxon>
        <taxon>Oomycota</taxon>
        <taxon>Saprolegniomycetes</taxon>
        <taxon>Saprolegniales</taxon>
        <taxon>Verrucalvaceae</taxon>
        <taxon>Aphanomyces</taxon>
    </lineage>
</organism>
<dbReference type="PANTHER" id="PTHR23253:SF9">
    <property type="entry name" value="EUKARYOTIC TRANSLATION INITIATION FACTOR 4 GAMMA 2"/>
    <property type="match status" value="1"/>
</dbReference>
<dbReference type="Proteomes" id="UP000481153">
    <property type="component" value="Unassembled WGS sequence"/>
</dbReference>
<feature type="compositionally biased region" description="Polar residues" evidence="4">
    <location>
        <begin position="44"/>
        <end position="61"/>
    </location>
</feature>
<feature type="domain" description="MIF4G" evidence="5">
    <location>
        <begin position="198"/>
        <end position="404"/>
    </location>
</feature>
<dbReference type="EMBL" id="VJMJ01000191">
    <property type="protein sequence ID" value="KAF0727672.1"/>
    <property type="molecule type" value="Genomic_DNA"/>
</dbReference>
<reference evidence="6 7" key="1">
    <citation type="submission" date="2019-07" db="EMBL/GenBank/DDBJ databases">
        <title>Genomics analysis of Aphanomyces spp. identifies a new class of oomycete effector associated with host adaptation.</title>
        <authorList>
            <person name="Gaulin E."/>
        </authorList>
    </citation>
    <scope>NUCLEOTIDE SEQUENCE [LARGE SCALE GENOMIC DNA]</scope>
    <source>
        <strain evidence="6 7">ATCC 201684</strain>
    </source>
</reference>
<keyword evidence="2" id="KW-0396">Initiation factor</keyword>
<dbReference type="GO" id="GO:0016281">
    <property type="term" value="C:eukaryotic translation initiation factor 4F complex"/>
    <property type="evidence" value="ECO:0007669"/>
    <property type="project" value="TreeGrafter"/>
</dbReference>
<evidence type="ECO:0000256" key="4">
    <source>
        <dbReference type="SAM" id="MobiDB-lite"/>
    </source>
</evidence>
<proteinExistence type="inferred from homology"/>
<dbReference type="SMART" id="SM00543">
    <property type="entry name" value="MIF4G"/>
    <property type="match status" value="1"/>
</dbReference>
<name>A0A6G0WK79_9STRA</name>
<protein>
    <recommendedName>
        <fullName evidence="5">MIF4G domain-containing protein</fullName>
    </recommendedName>
</protein>
<dbReference type="GO" id="GO:0003743">
    <property type="term" value="F:translation initiation factor activity"/>
    <property type="evidence" value="ECO:0007669"/>
    <property type="project" value="UniProtKB-KW"/>
</dbReference>
<dbReference type="InterPro" id="IPR003890">
    <property type="entry name" value="MIF4G-like_typ-3"/>
</dbReference>
<keyword evidence="3" id="KW-0648">Protein biosynthesis</keyword>
<evidence type="ECO:0000256" key="1">
    <source>
        <dbReference type="ARBA" id="ARBA00005775"/>
    </source>
</evidence>
<accession>A0A6G0WK79</accession>
<feature type="region of interest" description="Disordered" evidence="4">
    <location>
        <begin position="21"/>
        <end position="75"/>
    </location>
</feature>
<dbReference type="Gene3D" id="1.25.40.180">
    <property type="match status" value="1"/>
</dbReference>
<gene>
    <name evidence="6" type="ORF">Ae201684_014299</name>
</gene>
<dbReference type="GO" id="GO:0003729">
    <property type="term" value="F:mRNA binding"/>
    <property type="evidence" value="ECO:0007669"/>
    <property type="project" value="TreeGrafter"/>
</dbReference>
<comment type="caution">
    <text evidence="6">The sequence shown here is derived from an EMBL/GenBank/DDBJ whole genome shotgun (WGS) entry which is preliminary data.</text>
</comment>
<dbReference type="PANTHER" id="PTHR23253">
    <property type="entry name" value="EUKARYOTIC TRANSLATION INITIATION FACTOR 4 GAMMA"/>
    <property type="match status" value="1"/>
</dbReference>
<dbReference type="VEuPathDB" id="FungiDB:AeMF1_009149"/>
<keyword evidence="7" id="KW-1185">Reference proteome</keyword>
<feature type="compositionally biased region" description="Basic and acidic residues" evidence="4">
    <location>
        <begin position="176"/>
        <end position="197"/>
    </location>
</feature>
<dbReference type="InterPro" id="IPR016024">
    <property type="entry name" value="ARM-type_fold"/>
</dbReference>
<evidence type="ECO:0000259" key="5">
    <source>
        <dbReference type="SMART" id="SM00543"/>
    </source>
</evidence>
<dbReference type="SUPFAM" id="SSF48371">
    <property type="entry name" value="ARM repeat"/>
    <property type="match status" value="1"/>
</dbReference>
<dbReference type="AlphaFoldDB" id="A0A6G0WK79"/>
<evidence type="ECO:0000313" key="7">
    <source>
        <dbReference type="Proteomes" id="UP000481153"/>
    </source>
</evidence>
<dbReference type="Pfam" id="PF02854">
    <property type="entry name" value="MIF4G"/>
    <property type="match status" value="1"/>
</dbReference>
<feature type="region of interest" description="Disordered" evidence="4">
    <location>
        <begin position="175"/>
        <end position="197"/>
    </location>
</feature>
<evidence type="ECO:0000256" key="2">
    <source>
        <dbReference type="ARBA" id="ARBA00022540"/>
    </source>
</evidence>
<evidence type="ECO:0000256" key="3">
    <source>
        <dbReference type="ARBA" id="ARBA00022917"/>
    </source>
</evidence>
<sequence>MSKLNPNAGAFVPSFVVSIDPPAAPSTSPSPGAKKPKANGNAVAMNSVSSTPKSARISPSSAMKPPAVESPSPALSSESKALPAVTSLAQFTQVQTGRVINGRQHYSIAELLQFRPFCSDVPPHFDAAAVHAICGGAVKEKTKSKRDKQRAVAAPHQPPLHYDPNAYAYFASASEADSKTKPRHKPTDNPEQEAKDAVDKVNALLDQLSRPDESVEATINRFHDIPVTCTPSLQAVVGVLFDRAICAPNLCNFYAPFCSGLSESMPDFKDGARTINFRRILLTKCYEALIAEAEQEIWRRQSMLGNVGLIGELFRRQLLTENIMHVCVGMMLDTDMETLPPPPVLQAACQLLQLVGDLLDGSSPASRRTMDEYFDALHRLACHDQIQPRLRTLIHETIEARSSGWIRKRVDVVDVLSTTQSV</sequence>
<comment type="similarity">
    <text evidence="1">Belongs to the eukaryotic initiation factor 4G family.</text>
</comment>